<organism evidence="1">
    <name type="scientific">marine sediment metagenome</name>
    <dbReference type="NCBI Taxonomy" id="412755"/>
    <lineage>
        <taxon>unclassified sequences</taxon>
        <taxon>metagenomes</taxon>
        <taxon>ecological metagenomes</taxon>
    </lineage>
</organism>
<reference evidence="1" key="1">
    <citation type="journal article" date="2014" name="Front. Microbiol.">
        <title>High frequency of phylogenetically diverse reductive dehalogenase-homologous genes in deep subseafloor sedimentary metagenomes.</title>
        <authorList>
            <person name="Kawai M."/>
            <person name="Futagami T."/>
            <person name="Toyoda A."/>
            <person name="Takaki Y."/>
            <person name="Nishi S."/>
            <person name="Hori S."/>
            <person name="Arai W."/>
            <person name="Tsubouchi T."/>
            <person name="Morono Y."/>
            <person name="Uchiyama I."/>
            <person name="Ito T."/>
            <person name="Fujiyama A."/>
            <person name="Inagaki F."/>
            <person name="Takami H."/>
        </authorList>
    </citation>
    <scope>NUCLEOTIDE SEQUENCE</scope>
    <source>
        <strain evidence="1">Expedition CK06-06</strain>
    </source>
</reference>
<sequence>LGHLQGNDIDWHIMFRKKGNVNEIIHGGMETIRANIERHRSSIVALDADRKIQYKVDDENWDTLDLAVKGWWF</sequence>
<protein>
    <submittedName>
        <fullName evidence="1">Uncharacterized protein</fullName>
    </submittedName>
</protein>
<dbReference type="EMBL" id="BARU01034556">
    <property type="protein sequence ID" value="GAH64940.1"/>
    <property type="molecule type" value="Genomic_DNA"/>
</dbReference>
<dbReference type="AlphaFoldDB" id="X1I6L8"/>
<comment type="caution">
    <text evidence="1">The sequence shown here is derived from an EMBL/GenBank/DDBJ whole genome shotgun (WGS) entry which is preliminary data.</text>
</comment>
<feature type="non-terminal residue" evidence="1">
    <location>
        <position position="1"/>
    </location>
</feature>
<gene>
    <name evidence="1" type="ORF">S03H2_54222</name>
</gene>
<proteinExistence type="predicted"/>
<evidence type="ECO:0000313" key="1">
    <source>
        <dbReference type="EMBL" id="GAH64940.1"/>
    </source>
</evidence>
<accession>X1I6L8</accession>
<name>X1I6L8_9ZZZZ</name>